<sequence>MPSSSPAATATVSAEGKRSAETMTPTAPPSDRDPSVLAINRHHQHHHQLPSHSAAALVGLQPSGSQDFIHGPADDTCHFGGGDNVGPTTMIRFVTSTGDVSLTLGLRHAGNAPEKGAAFSVRDFGSC</sequence>
<reference evidence="2" key="2">
    <citation type="submission" date="2021-03" db="UniProtKB">
        <authorList>
            <consortium name="EnsemblPlants"/>
        </authorList>
    </citation>
    <scope>IDENTIFICATION</scope>
</reference>
<evidence type="ECO:0000313" key="2">
    <source>
        <dbReference type="EnsemblPlants" id="AUR62003211-RA:cds"/>
    </source>
</evidence>
<dbReference type="AlphaFoldDB" id="A0A803KW03"/>
<protein>
    <submittedName>
        <fullName evidence="2">Uncharacterized protein</fullName>
    </submittedName>
</protein>
<organism evidence="2 3">
    <name type="scientific">Chenopodium quinoa</name>
    <name type="common">Quinoa</name>
    <dbReference type="NCBI Taxonomy" id="63459"/>
    <lineage>
        <taxon>Eukaryota</taxon>
        <taxon>Viridiplantae</taxon>
        <taxon>Streptophyta</taxon>
        <taxon>Embryophyta</taxon>
        <taxon>Tracheophyta</taxon>
        <taxon>Spermatophyta</taxon>
        <taxon>Magnoliopsida</taxon>
        <taxon>eudicotyledons</taxon>
        <taxon>Gunneridae</taxon>
        <taxon>Pentapetalae</taxon>
        <taxon>Caryophyllales</taxon>
        <taxon>Chenopodiaceae</taxon>
        <taxon>Chenopodioideae</taxon>
        <taxon>Atripliceae</taxon>
        <taxon>Chenopodium</taxon>
    </lineage>
</organism>
<reference evidence="2" key="1">
    <citation type="journal article" date="2017" name="Nature">
        <title>The genome of Chenopodium quinoa.</title>
        <authorList>
            <person name="Jarvis D.E."/>
            <person name="Ho Y.S."/>
            <person name="Lightfoot D.J."/>
            <person name="Schmoeckel S.M."/>
            <person name="Li B."/>
            <person name="Borm T.J.A."/>
            <person name="Ohyanagi H."/>
            <person name="Mineta K."/>
            <person name="Michell C.T."/>
            <person name="Saber N."/>
            <person name="Kharbatia N.M."/>
            <person name="Rupper R.R."/>
            <person name="Sharp A.R."/>
            <person name="Dally N."/>
            <person name="Boughton B.A."/>
            <person name="Woo Y.H."/>
            <person name="Gao G."/>
            <person name="Schijlen E.G.W.M."/>
            <person name="Guo X."/>
            <person name="Momin A.A."/>
            <person name="Negrao S."/>
            <person name="Al-Babili S."/>
            <person name="Gehring C."/>
            <person name="Roessner U."/>
            <person name="Jung C."/>
            <person name="Murphy K."/>
            <person name="Arold S.T."/>
            <person name="Gojobori T."/>
            <person name="van der Linden C.G."/>
            <person name="van Loo E.N."/>
            <person name="Jellen E.N."/>
            <person name="Maughan P.J."/>
            <person name="Tester M."/>
        </authorList>
    </citation>
    <scope>NUCLEOTIDE SEQUENCE [LARGE SCALE GENOMIC DNA]</scope>
    <source>
        <strain evidence="2">cv. PI 614886</strain>
    </source>
</reference>
<proteinExistence type="predicted"/>
<feature type="compositionally biased region" description="Low complexity" evidence="1">
    <location>
        <begin position="1"/>
        <end position="14"/>
    </location>
</feature>
<dbReference type="Proteomes" id="UP000596660">
    <property type="component" value="Unplaced"/>
</dbReference>
<name>A0A803KW03_CHEQI</name>
<feature type="compositionally biased region" description="Basic residues" evidence="1">
    <location>
        <begin position="40"/>
        <end position="49"/>
    </location>
</feature>
<dbReference type="EnsemblPlants" id="AUR62003211-RA">
    <property type="protein sequence ID" value="AUR62003211-RA:cds"/>
    <property type="gene ID" value="AUR62003211"/>
</dbReference>
<accession>A0A803KW03</accession>
<keyword evidence="3" id="KW-1185">Reference proteome</keyword>
<dbReference type="Gramene" id="AUR62003211-RA">
    <property type="protein sequence ID" value="AUR62003211-RA:cds"/>
    <property type="gene ID" value="AUR62003211"/>
</dbReference>
<feature type="region of interest" description="Disordered" evidence="1">
    <location>
        <begin position="1"/>
        <end position="53"/>
    </location>
</feature>
<evidence type="ECO:0000313" key="3">
    <source>
        <dbReference type="Proteomes" id="UP000596660"/>
    </source>
</evidence>
<evidence type="ECO:0000256" key="1">
    <source>
        <dbReference type="SAM" id="MobiDB-lite"/>
    </source>
</evidence>